<proteinExistence type="predicted"/>
<organism evidence="3 4">
    <name type="scientific">Photobacterium galatheae</name>
    <dbReference type="NCBI Taxonomy" id="1654360"/>
    <lineage>
        <taxon>Bacteria</taxon>
        <taxon>Pseudomonadati</taxon>
        <taxon>Pseudomonadota</taxon>
        <taxon>Gammaproteobacteria</taxon>
        <taxon>Vibrionales</taxon>
        <taxon>Vibrionaceae</taxon>
        <taxon>Photobacterium</taxon>
    </lineage>
</organism>
<dbReference type="EMBL" id="JMIB01000034">
    <property type="protein sequence ID" value="KDM90316.1"/>
    <property type="molecule type" value="Genomic_DNA"/>
</dbReference>
<dbReference type="AlphaFoldDB" id="A0A066RMH9"/>
<dbReference type="RefSeq" id="WP_036755457.1">
    <property type="nucleotide sequence ID" value="NZ_JAGSGC010000014.1"/>
</dbReference>
<dbReference type="STRING" id="1654360.EA58_17625"/>
<protein>
    <recommendedName>
        <fullName evidence="2">SWIM-type domain-containing protein</fullName>
    </recommendedName>
</protein>
<comment type="caution">
    <text evidence="3">The sequence shown here is derived from an EMBL/GenBank/DDBJ whole genome shotgun (WGS) entry which is preliminary data.</text>
</comment>
<keyword evidence="1" id="KW-0862">Zinc</keyword>
<reference evidence="3 4" key="1">
    <citation type="submission" date="2014-04" db="EMBL/GenBank/DDBJ databases">
        <title>Draft genome sequence of Photobacterium halotolerans S2753: a solonamide, ngercheumicin and holomycin producer.</title>
        <authorList>
            <person name="Machado H.R."/>
            <person name="Gram L."/>
        </authorList>
    </citation>
    <scope>NUCLEOTIDE SEQUENCE [LARGE SCALE GENOMIC DNA]</scope>
    <source>
        <strain evidence="3 4">S2753</strain>
    </source>
</reference>
<dbReference type="GO" id="GO:0008270">
    <property type="term" value="F:zinc ion binding"/>
    <property type="evidence" value="ECO:0007669"/>
    <property type="project" value="UniProtKB-KW"/>
</dbReference>
<accession>A0A066RMH9</accession>
<feature type="domain" description="SWIM-type" evidence="2">
    <location>
        <begin position="156"/>
        <end position="189"/>
    </location>
</feature>
<evidence type="ECO:0000259" key="2">
    <source>
        <dbReference type="PROSITE" id="PS50966"/>
    </source>
</evidence>
<dbReference type="OrthoDB" id="7033700at2"/>
<keyword evidence="4" id="KW-1185">Reference proteome</keyword>
<dbReference type="Proteomes" id="UP000027192">
    <property type="component" value="Unassembled WGS sequence"/>
</dbReference>
<sequence length="544" mass="60852">MSLSDWTRQLTDEYLINWTSKGLFRRAGKIADKHPGISPADPSLPLTLSIDNFDVTLADTDLAQFSCQCGTLGSCVHQLAFLLKLRELNENETAPPAEPFQPERWCITSREALDQTYGRGNATQAIKLYQKGALVTFEPQTDHCVVNVTLQSQKSYLLHLPATGEWSAVLCSCKETACVHRALAILMLSITHNTFSAESEAAFDTLNPEQAELVSSVLNWLQTLTQTGTAELLQTQVDQGAGYCTELNQADLPRPAALLSGVIESLRQILKKYHQASHTRLLDQVAETLLHLHALSQPVLPQPLSVLAGQHRRLYRPQPKMTLIGLHVVFWDDQQGGRGFRYYCYDPQLADFYTVSSSRRHGIDPSWSPHQGFHDSPLGTYPLSAVTFRTFEFAGATSEDGSINASQTRSLKLGQPVSIQMLSELPAISIQAQWQRLAARLAAPTAPAHRDYLGWVVSECRQPFVFYPSIDRWRGECQSPCGSRITVEIPAPEWTPDIQKRWDSADEMVLFGRWQIGSDAPRLQLISLLNDTLIQETRKEYLHD</sequence>
<name>A0A066RMH9_9GAMM</name>
<evidence type="ECO:0000256" key="1">
    <source>
        <dbReference type="PROSITE-ProRule" id="PRU00325"/>
    </source>
</evidence>
<keyword evidence="1" id="KW-0863">Zinc-finger</keyword>
<evidence type="ECO:0000313" key="4">
    <source>
        <dbReference type="Proteomes" id="UP000027192"/>
    </source>
</evidence>
<dbReference type="PROSITE" id="PS50966">
    <property type="entry name" value="ZF_SWIM"/>
    <property type="match status" value="1"/>
</dbReference>
<gene>
    <name evidence="3" type="ORF">EA58_17625</name>
</gene>
<keyword evidence="1" id="KW-0479">Metal-binding</keyword>
<dbReference type="InterPro" id="IPR007527">
    <property type="entry name" value="Znf_SWIM"/>
</dbReference>
<evidence type="ECO:0000313" key="3">
    <source>
        <dbReference type="EMBL" id="KDM90316.1"/>
    </source>
</evidence>